<keyword evidence="3" id="KW-1185">Reference proteome</keyword>
<dbReference type="GO" id="GO:0016787">
    <property type="term" value="F:hydrolase activity"/>
    <property type="evidence" value="ECO:0007669"/>
    <property type="project" value="UniProtKB-KW"/>
</dbReference>
<dbReference type="InterPro" id="IPR001279">
    <property type="entry name" value="Metallo-B-lactamas"/>
</dbReference>
<evidence type="ECO:0000313" key="2">
    <source>
        <dbReference type="EMBL" id="MBG6086133.1"/>
    </source>
</evidence>
<feature type="domain" description="Metallo-beta-lactamase" evidence="1">
    <location>
        <begin position="42"/>
        <end position="240"/>
    </location>
</feature>
<dbReference type="RefSeq" id="WP_197009182.1">
    <property type="nucleotide sequence ID" value="NZ_BAABES010000017.1"/>
</dbReference>
<evidence type="ECO:0000259" key="1">
    <source>
        <dbReference type="SMART" id="SM00849"/>
    </source>
</evidence>
<keyword evidence="2" id="KW-0378">Hydrolase</keyword>
<dbReference type="InterPro" id="IPR036866">
    <property type="entry name" value="RibonucZ/Hydroxyglut_hydro"/>
</dbReference>
<evidence type="ECO:0000313" key="3">
    <source>
        <dbReference type="Proteomes" id="UP000614047"/>
    </source>
</evidence>
<accession>A0A931GG97</accession>
<dbReference type="Gene3D" id="3.60.15.10">
    <property type="entry name" value="Ribonuclease Z/Hydroxyacylglutathione hydrolase-like"/>
    <property type="match status" value="1"/>
</dbReference>
<comment type="caution">
    <text evidence="2">The sequence shown here is derived from an EMBL/GenBank/DDBJ whole genome shotgun (WGS) entry which is preliminary data.</text>
</comment>
<dbReference type="PANTHER" id="PTHR43223">
    <property type="entry name" value="ALKYL/ARYL-SULFATASE"/>
    <property type="match status" value="1"/>
</dbReference>
<dbReference type="SUPFAM" id="SSF56281">
    <property type="entry name" value="Metallo-hydrolase/oxidoreductase"/>
    <property type="match status" value="1"/>
</dbReference>
<dbReference type="InterPro" id="IPR038536">
    <property type="entry name" value="Alkyl/aryl-sulf_dimr_sf"/>
</dbReference>
<gene>
    <name evidence="2" type="ORF">IW256_000246</name>
</gene>
<dbReference type="Gene3D" id="1.25.40.880">
    <property type="entry name" value="Alkyl sulfatase, dimerisation domain"/>
    <property type="match status" value="1"/>
</dbReference>
<name>A0A931GG97_9ACTN</name>
<dbReference type="Pfam" id="PF00753">
    <property type="entry name" value="Lactamase_B"/>
    <property type="match status" value="1"/>
</dbReference>
<proteinExistence type="predicted"/>
<dbReference type="Pfam" id="PF14863">
    <property type="entry name" value="Alkyl_sulf_dimr"/>
    <property type="match status" value="1"/>
</dbReference>
<dbReference type="EMBL" id="JADOUA010000001">
    <property type="protein sequence ID" value="MBG6086133.1"/>
    <property type="molecule type" value="Genomic_DNA"/>
</dbReference>
<dbReference type="SMART" id="SM00849">
    <property type="entry name" value="Lactamase_B"/>
    <property type="match status" value="1"/>
</dbReference>
<dbReference type="AlphaFoldDB" id="A0A931GG97"/>
<reference evidence="2" key="1">
    <citation type="submission" date="2020-11" db="EMBL/GenBank/DDBJ databases">
        <title>Sequencing the genomes of 1000 actinobacteria strains.</title>
        <authorList>
            <person name="Klenk H.-P."/>
        </authorList>
    </citation>
    <scope>NUCLEOTIDE SEQUENCE</scope>
    <source>
        <strain evidence="2">DSM 43175</strain>
    </source>
</reference>
<dbReference type="PANTHER" id="PTHR43223:SF2">
    <property type="entry name" value="METALLO-BETA-LACTAMASE DOMAIN-CONTAINING PROTEIN"/>
    <property type="match status" value="1"/>
</dbReference>
<protein>
    <submittedName>
        <fullName evidence="2">Alkyl sulfatase BDS1-like metallo-beta-lactamase superfamily hydrolase</fullName>
    </submittedName>
</protein>
<dbReference type="GO" id="GO:0046983">
    <property type="term" value="F:protein dimerization activity"/>
    <property type="evidence" value="ECO:0007669"/>
    <property type="project" value="InterPro"/>
</dbReference>
<dbReference type="InterPro" id="IPR052195">
    <property type="entry name" value="Bact_Alkyl/Aryl-Sulfatase"/>
</dbReference>
<dbReference type="InterPro" id="IPR029228">
    <property type="entry name" value="Alkyl_sulf_dimr"/>
</dbReference>
<organism evidence="2 3">
    <name type="scientific">Actinomadura viridis</name>
    <dbReference type="NCBI Taxonomy" id="58110"/>
    <lineage>
        <taxon>Bacteria</taxon>
        <taxon>Bacillati</taxon>
        <taxon>Actinomycetota</taxon>
        <taxon>Actinomycetes</taxon>
        <taxon>Streptosporangiales</taxon>
        <taxon>Thermomonosporaceae</taxon>
        <taxon>Actinomadura</taxon>
    </lineage>
</organism>
<sequence>MLMRYAEKVWRNELGMEGLLNGDLPPETAFEVADDVAVVPTFANVIAFRTGEGLVLFDTGDPATARRNHRAIRAWCADPVRYAIFSHGHIDHVFGVGPFDDEAEENGWDRPVVIAHEAVKARFERYALTKDYNQVVNRRQFANPRFRWPDSYRYPDVTYREHHHLRSGDLTFELHYARGETDDHTWAYVPEREIILPGDLFIWNSPNCGNPQKVQRYPAEWAAALRAMAELDASLLIPGHGVPIAGKERVRTALTDVAEYLESLLSQTLELMNRGARLDEIIHTVRPPEDLAAKPYLRAAYDEPEFIVRNIWRLYGGWWDGDPASLKPPRSDDFAAVLADLAGGADVLADRARRALADGEPRIAASLIELAYRAAPKDDGVRDEHRRVFTALSEAATSLMARGIYLAAANG</sequence>
<dbReference type="Proteomes" id="UP000614047">
    <property type="component" value="Unassembled WGS sequence"/>
</dbReference>